<gene>
    <name evidence="3" type="ORF">Tci_038377</name>
</gene>
<feature type="compositionally biased region" description="Acidic residues" evidence="1">
    <location>
        <begin position="264"/>
        <end position="283"/>
    </location>
</feature>
<dbReference type="PROSITE" id="PS50994">
    <property type="entry name" value="INTEGRASE"/>
    <property type="match status" value="1"/>
</dbReference>
<dbReference type="InterPro" id="IPR001584">
    <property type="entry name" value="Integrase_cat-core"/>
</dbReference>
<dbReference type="GO" id="GO:0006508">
    <property type="term" value="P:proteolysis"/>
    <property type="evidence" value="ECO:0007669"/>
    <property type="project" value="UniProtKB-KW"/>
</dbReference>
<dbReference type="InterPro" id="IPR036397">
    <property type="entry name" value="RNaseH_sf"/>
</dbReference>
<evidence type="ECO:0000313" key="3">
    <source>
        <dbReference type="EMBL" id="GEU66399.1"/>
    </source>
</evidence>
<dbReference type="PANTHER" id="PTHR42648:SF32">
    <property type="entry name" value="RIBONUCLEASE H-LIKE DOMAIN, GAG-PRE-INTEGRASE DOMAIN PROTEIN-RELATED"/>
    <property type="match status" value="1"/>
</dbReference>
<reference evidence="3" key="1">
    <citation type="journal article" date="2019" name="Sci. Rep.">
        <title>Draft genome of Tanacetum cinerariifolium, the natural source of mosquito coil.</title>
        <authorList>
            <person name="Yamashiro T."/>
            <person name="Shiraishi A."/>
            <person name="Satake H."/>
            <person name="Nakayama K."/>
        </authorList>
    </citation>
    <scope>NUCLEOTIDE SEQUENCE</scope>
</reference>
<dbReference type="InterPro" id="IPR025724">
    <property type="entry name" value="GAG-pre-integrase_dom"/>
</dbReference>
<evidence type="ECO:0000256" key="1">
    <source>
        <dbReference type="SAM" id="MobiDB-lite"/>
    </source>
</evidence>
<dbReference type="EMBL" id="BKCJ010005375">
    <property type="protein sequence ID" value="GEU66399.1"/>
    <property type="molecule type" value="Genomic_DNA"/>
</dbReference>
<dbReference type="SUPFAM" id="SSF53098">
    <property type="entry name" value="Ribonuclease H-like"/>
    <property type="match status" value="1"/>
</dbReference>
<dbReference type="GO" id="GO:0008233">
    <property type="term" value="F:peptidase activity"/>
    <property type="evidence" value="ECO:0007669"/>
    <property type="project" value="UniProtKB-KW"/>
</dbReference>
<sequence>MDSTRAQQKALDDELVAPTNHLKIGKSNLRLSRNLNSKEPTLQVVLDALKLTSFYNAFKITADVPEIYMQEFWVTVSRHHSLLHFKLNGKSHMVNVDNFRDMLQTCPILPESLCLSRAQILWGMYHNKNVDYVYLLWEDLVFQVKNKNSKKNKDKYYPQFTKVIVNYFMEKDKAIPRRNKMFWHFARDDSMFTTIRFIFKHQDIQRADSDTSPKKKPAQAPKGKQIKAAAKVPKSGKKNLPTQGVLDVPTYDSDDEEISWKSSDDEDDNDGNIQGDDDEDDDNEQTKSDDDGDDFVHPKLSTHDEEERHDEEETKEDSFDPEVQTPSYVEYTDDEDYDEVTQGGNDEEENMDEEEEVNELYRDVNINLEGRDTEMTDTSQTNLQGTQVIEDTHVILTTVTLEDQQQSSSVSSGFISNMLNPNPNTCIDSILILNTESTTLVDVLVTRNFDDKVKALEDDFLKFKQTNLFAEAVSSIPGTVDSYLAKKMNEAVKIAVQIQSEKYIRFSLKVCTWLEFKFEGDNTLIVIQPPCYSASKDFQDSPDDEEDTRSNDNEMVEVKVLMALAEENDVVSKEGAINTTDYDSVDESSVCSIPLPLLKKLDGAEPIYGQKTIKSILRSKSTFKAEALKDCDIRKPIWYLDSGCSRHMTGVKSYQYKYMEQPGPKVVFGDDSTCITEAFENLNWLWHKRLAHLNFKTINKLAKQNLVIGLPLLVYSKDKPCSSCEKGKHHKASFKTKQTSSIKKCLHLLHKYLFGPVTPRSISHEKYTFVIVDEYSMYTWVYFLKKKSQAPKTIMSFIKRVQNQNDIKVKQLKTKNDTEFRNSTLVNFYNKKQISQNFSSPYTPEQNSVVERKNRTLIEAIRTMLLGSVFSRQHWTEVENLIKKANDGYLLGYSLVSKAFRIFNTRRQQTEEPYHITFDESPEAIKISKPLVNNINIAKSERYPPDEYIYPYEPSQRTYGY</sequence>
<dbReference type="Gene3D" id="3.30.420.10">
    <property type="entry name" value="Ribonuclease H-like superfamily/Ribonuclease H"/>
    <property type="match status" value="1"/>
</dbReference>
<organism evidence="3">
    <name type="scientific">Tanacetum cinerariifolium</name>
    <name type="common">Dalmatian daisy</name>
    <name type="synonym">Chrysanthemum cinerariifolium</name>
    <dbReference type="NCBI Taxonomy" id="118510"/>
    <lineage>
        <taxon>Eukaryota</taxon>
        <taxon>Viridiplantae</taxon>
        <taxon>Streptophyta</taxon>
        <taxon>Embryophyta</taxon>
        <taxon>Tracheophyta</taxon>
        <taxon>Spermatophyta</taxon>
        <taxon>Magnoliopsida</taxon>
        <taxon>eudicotyledons</taxon>
        <taxon>Gunneridae</taxon>
        <taxon>Pentapetalae</taxon>
        <taxon>asterids</taxon>
        <taxon>campanulids</taxon>
        <taxon>Asterales</taxon>
        <taxon>Asteraceae</taxon>
        <taxon>Asteroideae</taxon>
        <taxon>Anthemideae</taxon>
        <taxon>Anthemidinae</taxon>
        <taxon>Tanacetum</taxon>
    </lineage>
</organism>
<feature type="compositionally biased region" description="Basic and acidic residues" evidence="1">
    <location>
        <begin position="284"/>
        <end position="306"/>
    </location>
</feature>
<dbReference type="Pfam" id="PF13976">
    <property type="entry name" value="gag_pre-integrs"/>
    <property type="match status" value="1"/>
</dbReference>
<feature type="region of interest" description="Disordered" evidence="1">
    <location>
        <begin position="206"/>
        <end position="354"/>
    </location>
</feature>
<dbReference type="GO" id="GO:0003676">
    <property type="term" value="F:nucleic acid binding"/>
    <property type="evidence" value="ECO:0007669"/>
    <property type="project" value="InterPro"/>
</dbReference>
<feature type="compositionally biased region" description="Low complexity" evidence="1">
    <location>
        <begin position="218"/>
        <end position="231"/>
    </location>
</feature>
<comment type="caution">
    <text evidence="3">The sequence shown here is derived from an EMBL/GenBank/DDBJ whole genome shotgun (WGS) entry which is preliminary data.</text>
</comment>
<dbReference type="AlphaFoldDB" id="A0A6L2LZ19"/>
<dbReference type="PANTHER" id="PTHR42648">
    <property type="entry name" value="TRANSPOSASE, PUTATIVE-RELATED"/>
    <property type="match status" value="1"/>
</dbReference>
<feature type="domain" description="Integrase catalytic" evidence="2">
    <location>
        <begin position="740"/>
        <end position="930"/>
    </location>
</feature>
<protein>
    <submittedName>
        <fullName evidence="3">Retrovirus-related Pol polyprotein from transposon TNT 1-94</fullName>
    </submittedName>
</protein>
<name>A0A6L2LZ19_TANCI</name>
<dbReference type="InterPro" id="IPR012337">
    <property type="entry name" value="RNaseH-like_sf"/>
</dbReference>
<feature type="compositionally biased region" description="Acidic residues" evidence="1">
    <location>
        <begin position="331"/>
        <end position="354"/>
    </location>
</feature>
<proteinExistence type="predicted"/>
<evidence type="ECO:0000259" key="2">
    <source>
        <dbReference type="PROSITE" id="PS50994"/>
    </source>
</evidence>
<accession>A0A6L2LZ19</accession>
<dbReference type="InterPro" id="IPR039537">
    <property type="entry name" value="Retrotran_Ty1/copia-like"/>
</dbReference>
<dbReference type="GO" id="GO:0015074">
    <property type="term" value="P:DNA integration"/>
    <property type="evidence" value="ECO:0007669"/>
    <property type="project" value="InterPro"/>
</dbReference>